<proteinExistence type="predicted"/>
<feature type="region of interest" description="Disordered" evidence="1">
    <location>
        <begin position="429"/>
        <end position="452"/>
    </location>
</feature>
<name>A0A8J4LWK4_9CHLO</name>
<organism evidence="2 3">
    <name type="scientific">Volvox reticuliferus</name>
    <dbReference type="NCBI Taxonomy" id="1737510"/>
    <lineage>
        <taxon>Eukaryota</taxon>
        <taxon>Viridiplantae</taxon>
        <taxon>Chlorophyta</taxon>
        <taxon>core chlorophytes</taxon>
        <taxon>Chlorophyceae</taxon>
        <taxon>CS clade</taxon>
        <taxon>Chlamydomonadales</taxon>
        <taxon>Volvocaceae</taxon>
        <taxon>Volvox</taxon>
    </lineage>
</organism>
<feature type="region of interest" description="Disordered" evidence="1">
    <location>
        <begin position="382"/>
        <end position="416"/>
    </location>
</feature>
<dbReference type="EMBL" id="BNCQ01000043">
    <property type="protein sequence ID" value="GIM12335.1"/>
    <property type="molecule type" value="Genomic_DNA"/>
</dbReference>
<feature type="compositionally biased region" description="Low complexity" evidence="1">
    <location>
        <begin position="670"/>
        <end position="679"/>
    </location>
</feature>
<dbReference type="Proteomes" id="UP000722791">
    <property type="component" value="Unassembled WGS sequence"/>
</dbReference>
<feature type="compositionally biased region" description="Polar residues" evidence="1">
    <location>
        <begin position="238"/>
        <end position="251"/>
    </location>
</feature>
<comment type="caution">
    <text evidence="2">The sequence shown here is derived from an EMBL/GenBank/DDBJ whole genome shotgun (WGS) entry which is preliminary data.</text>
</comment>
<feature type="region of interest" description="Disordered" evidence="1">
    <location>
        <begin position="215"/>
        <end position="251"/>
    </location>
</feature>
<gene>
    <name evidence="2" type="ORF">Vretimale_15696</name>
</gene>
<sequence>MAVAGFRTHVPQQCVSPSCAHQVRTWPFQVALLRLVLSRRKNHTRIFGGDLHGMASVPSIAREAYALTSDTAAAPAAESLSSDLNDMCTLQLGMLYQLLSRAGTSYRSMRCITYARNFTSVGPGQVKLVRVAKFPVDPGQGEDFQAQQQLLLHTEQSWALQGGSAAVDPSAMIEECLLHREVVALPSSSSLVFPLVDRGLLVGLLVVELETDRLKDSAGSSGGSNGVTAASMGLADQNGPSAAQATASQERGTCPLQTNPLSCLTDEELQCLRLAVPLLAKACGMDARASWQLAQSSANAATARGLLREVQRPLSTLNTFGKMLVPRLKDGDPDKDMAKGILVQGKRLQDLMWQLEDALHGPAVAGSAGLASSAAHAQFTPVTLPGMTGPGTAARSAPPFRSRSALPRDPNPAVQELLSLPQPRPAALLAAGSSQRQQQQSEGPLPWASAQDAPVEGSLQYRSIDAAIGPAELESASPRFVGNRGSAAVLPGGVTFVDRSLSFSPADATSSSSTCANPTDVLTLRQPPVYTPNSQSSAEGIGQSAPGMRPSGRLGSSSSAGTATIDVEMDGCDSNRSSARCSSSIAGLVPSECSPGSALGASGGAVEAACSWGPVHFQGAGGHMPTAVISTNLATALAGVLTAAYRLAAVGGIGFIVNSPLSAVLPRRSSASSASGKSRPNLLTAGDAISSPNASSSGGILPRNGRQERGSSAVSRSGDHPAPAASGPGLIPRPARPLLVGVPAALVQKVVGYMLDIALQCTPRGGQVCVSARQDGAGVQVQVLHSGRMDLQRLHMRSRSMMHPLPAHEPEASALAGPAVAVVPRPAAGLGTKGVGSGSSSGGGTHAGSGVLSVGMAQEILQQAGGHLTVSHPFNMVNAQSGRLDVGTSVEIWLPGPGTSN</sequence>
<evidence type="ECO:0000313" key="3">
    <source>
        <dbReference type="Proteomes" id="UP000722791"/>
    </source>
</evidence>
<feature type="region of interest" description="Disordered" evidence="1">
    <location>
        <begin position="531"/>
        <end position="560"/>
    </location>
</feature>
<protein>
    <submittedName>
        <fullName evidence="2">Uncharacterized protein</fullName>
    </submittedName>
</protein>
<dbReference type="PANTHER" id="PTHR48206:SF1">
    <property type="entry name" value="CHLOROPLAST SENSOR KINASE, CHLOROPLASTIC"/>
    <property type="match status" value="1"/>
</dbReference>
<evidence type="ECO:0000256" key="1">
    <source>
        <dbReference type="SAM" id="MobiDB-lite"/>
    </source>
</evidence>
<reference evidence="2" key="1">
    <citation type="journal article" date="2021" name="Proc. Natl. Acad. Sci. U.S.A.">
        <title>Three genomes in the algal genus Volvox reveal the fate of a haploid sex-determining region after a transition to homothallism.</title>
        <authorList>
            <person name="Yamamoto K."/>
            <person name="Hamaji T."/>
            <person name="Kawai-Toyooka H."/>
            <person name="Matsuzaki R."/>
            <person name="Takahashi F."/>
            <person name="Nishimura Y."/>
            <person name="Kawachi M."/>
            <person name="Noguchi H."/>
            <person name="Minakuchi Y."/>
            <person name="Umen J.G."/>
            <person name="Toyoda A."/>
            <person name="Nozaki H."/>
        </authorList>
    </citation>
    <scope>NUCLEOTIDE SEQUENCE</scope>
    <source>
        <strain evidence="2">NIES-3785</strain>
    </source>
</reference>
<feature type="compositionally biased region" description="Low complexity" evidence="1">
    <location>
        <begin position="429"/>
        <end position="441"/>
    </location>
</feature>
<feature type="region of interest" description="Disordered" evidence="1">
    <location>
        <begin position="670"/>
        <end position="730"/>
    </location>
</feature>
<dbReference type="AlphaFoldDB" id="A0A8J4LWK4"/>
<evidence type="ECO:0000313" key="2">
    <source>
        <dbReference type="EMBL" id="GIM12335.1"/>
    </source>
</evidence>
<accession>A0A8J4LWK4</accession>
<dbReference type="InterPro" id="IPR053334">
    <property type="entry name" value="Chloroplast_Sensor_Kinase"/>
</dbReference>
<dbReference type="PANTHER" id="PTHR48206">
    <property type="entry name" value="CHLOROPLAST SENSOR KINASE, CHLOROPLASTIC"/>
    <property type="match status" value="1"/>
</dbReference>